<comment type="similarity">
    <text evidence="2">Belongs to the COG1 family.</text>
</comment>
<keyword evidence="5" id="KW-0653">Protein transport</keyword>
<dbReference type="Proteomes" id="UP000075901">
    <property type="component" value="Unassembled WGS sequence"/>
</dbReference>
<keyword evidence="9" id="KW-1185">Reference proteome</keyword>
<evidence type="ECO:0000313" key="9">
    <source>
        <dbReference type="Proteomes" id="UP000075901"/>
    </source>
</evidence>
<dbReference type="GO" id="GO:0015031">
    <property type="term" value="P:protein transport"/>
    <property type="evidence" value="ECO:0007669"/>
    <property type="project" value="UniProtKB-KW"/>
</dbReference>
<reference evidence="9" key="1">
    <citation type="submission" date="2013-09" db="EMBL/GenBank/DDBJ databases">
        <title>The Genome Sequence of Anopheles maculatus species B.</title>
        <authorList>
            <consortium name="The Broad Institute Genomics Platform"/>
            <person name="Neafsey D.E."/>
            <person name="Besansky N."/>
            <person name="Howell P."/>
            <person name="Walton C."/>
            <person name="Young S.K."/>
            <person name="Zeng Q."/>
            <person name="Gargeya S."/>
            <person name="Fitzgerald M."/>
            <person name="Haas B."/>
            <person name="Abouelleil A."/>
            <person name="Allen A.W."/>
            <person name="Alvarado L."/>
            <person name="Arachchi H.M."/>
            <person name="Berlin A.M."/>
            <person name="Chapman S.B."/>
            <person name="Gainer-Dewar J."/>
            <person name="Goldberg J."/>
            <person name="Griggs A."/>
            <person name="Gujja S."/>
            <person name="Hansen M."/>
            <person name="Howarth C."/>
            <person name="Imamovic A."/>
            <person name="Ireland A."/>
            <person name="Larimer J."/>
            <person name="McCowan C."/>
            <person name="Murphy C."/>
            <person name="Pearson M."/>
            <person name="Poon T.W."/>
            <person name="Priest M."/>
            <person name="Roberts A."/>
            <person name="Saif S."/>
            <person name="Shea T."/>
            <person name="Sisk P."/>
            <person name="Sykes S."/>
            <person name="Wortman J."/>
            <person name="Nusbaum C."/>
            <person name="Birren B."/>
        </authorList>
    </citation>
    <scope>NUCLEOTIDE SEQUENCE [LARGE SCALE GENOMIC DNA]</scope>
    <source>
        <strain evidence="9">maculatus3</strain>
    </source>
</reference>
<dbReference type="EnsemblMetazoa" id="AMAM003931-RA">
    <property type="protein sequence ID" value="AMAM003931-PA"/>
    <property type="gene ID" value="AMAM003931"/>
</dbReference>
<dbReference type="InterPro" id="IPR033370">
    <property type="entry name" value="COG1"/>
</dbReference>
<dbReference type="PANTHER" id="PTHR31658">
    <property type="entry name" value="CONSERVED OLIGOMERIC GOLGI COMPLEX SUBUNIT 1"/>
    <property type="match status" value="1"/>
</dbReference>
<evidence type="ECO:0000256" key="2">
    <source>
        <dbReference type="ARBA" id="ARBA00006653"/>
    </source>
</evidence>
<evidence type="ECO:0000256" key="7">
    <source>
        <dbReference type="ARBA" id="ARBA00023136"/>
    </source>
</evidence>
<keyword evidence="4" id="KW-0813">Transport</keyword>
<name>A0A182SCC8_9DIPT</name>
<dbReference type="GO" id="GO:0017119">
    <property type="term" value="C:Golgi transport complex"/>
    <property type="evidence" value="ECO:0007669"/>
    <property type="project" value="InterPro"/>
</dbReference>
<sequence>MAKNFDLLNIDVDQLFKQHNVAEIDLVHKRLLNEIELKREELRTMVGERYRDLLKAADTIGDMKQTAGSIIGNIDRITVRCQQLNDHNLIGFRTGTDYQRMQKKHRDHNFHGVIVQIKLLTSLPEMIWSSIDREDYFVATQLFIFARHISTGLSLDTERETMRKFPVAAKQWQVLSQFFFTIEAACRESLGREELSVAVASKSLASWLLLESCPVEQTLSMFTERRSKAFVDVLDESETVYEKVKDKLLASLKVLIGTVRLFYECFIDDGTEDDRVGGFQRELQHITGDKAAPTIGLIRSEDPMIMQMVPEMIAKFRPRLERIALEEENVRSAVSAFLKSIETAVAGRLKRLVSLVPSIKTLHDIKMQAIALEKPSHWGTITVRLGLPEGTDFYATFYQRLINDRMQSIIKSAWTETVQQTRVDVLTLLNQKPVDLKGFVWKESLDDVPLNLKSALDRSVPSSRKLLMKSRGYMPALVELSDSLNGRLQTLTRDVGAFLSSSSRVEIEEMLAYFRQCCVEGVAELITAIKSAEFEPTVERYALLARFLTAVRELCPALRECFIPTTIGVLSEGWSSSGRKSSSSIAVSAEDPDRWSKVAGLLEDESLQCWTLWVERFQQLWP</sequence>
<protein>
    <recommendedName>
        <fullName evidence="3">Conserved oligomeric Golgi complex subunit 1</fullName>
    </recommendedName>
</protein>
<dbReference type="PANTHER" id="PTHR31658:SF0">
    <property type="entry name" value="CONSERVED OLIGOMERIC GOLGI COMPLEX SUBUNIT 1"/>
    <property type="match status" value="1"/>
</dbReference>
<comment type="subcellular location">
    <subcellularLocation>
        <location evidence="1">Golgi apparatus membrane</location>
        <topology evidence="1">Peripheral membrane protein</topology>
    </subcellularLocation>
</comment>
<evidence type="ECO:0000256" key="1">
    <source>
        <dbReference type="ARBA" id="ARBA00004395"/>
    </source>
</evidence>
<proteinExistence type="inferred from homology"/>
<dbReference type="Pfam" id="PF08700">
    <property type="entry name" value="VPS51_Exo84_N"/>
    <property type="match status" value="1"/>
</dbReference>
<evidence type="ECO:0000256" key="5">
    <source>
        <dbReference type="ARBA" id="ARBA00022927"/>
    </source>
</evidence>
<keyword evidence="7" id="KW-0472">Membrane</keyword>
<evidence type="ECO:0000256" key="4">
    <source>
        <dbReference type="ARBA" id="ARBA00022448"/>
    </source>
</evidence>
<evidence type="ECO:0000256" key="3">
    <source>
        <dbReference type="ARBA" id="ARBA00020978"/>
    </source>
</evidence>
<dbReference type="GO" id="GO:0006891">
    <property type="term" value="P:intra-Golgi vesicle-mediated transport"/>
    <property type="evidence" value="ECO:0007669"/>
    <property type="project" value="InterPro"/>
</dbReference>
<reference evidence="8" key="2">
    <citation type="submission" date="2020-05" db="UniProtKB">
        <authorList>
            <consortium name="EnsemblMetazoa"/>
        </authorList>
    </citation>
    <scope>IDENTIFICATION</scope>
    <source>
        <strain evidence="8">maculatus3</strain>
    </source>
</reference>
<dbReference type="AlphaFoldDB" id="A0A182SCC8"/>
<accession>A0A182SCC8</accession>
<evidence type="ECO:0000256" key="6">
    <source>
        <dbReference type="ARBA" id="ARBA00023034"/>
    </source>
</evidence>
<keyword evidence="6" id="KW-0333">Golgi apparatus</keyword>
<organism evidence="8 9">
    <name type="scientific">Anopheles maculatus</name>
    <dbReference type="NCBI Taxonomy" id="74869"/>
    <lineage>
        <taxon>Eukaryota</taxon>
        <taxon>Metazoa</taxon>
        <taxon>Ecdysozoa</taxon>
        <taxon>Arthropoda</taxon>
        <taxon>Hexapoda</taxon>
        <taxon>Insecta</taxon>
        <taxon>Pterygota</taxon>
        <taxon>Neoptera</taxon>
        <taxon>Endopterygota</taxon>
        <taxon>Diptera</taxon>
        <taxon>Nematocera</taxon>
        <taxon>Culicoidea</taxon>
        <taxon>Culicidae</taxon>
        <taxon>Anophelinae</taxon>
        <taxon>Anopheles</taxon>
        <taxon>Anopheles maculatus group</taxon>
    </lineage>
</organism>
<evidence type="ECO:0000313" key="8">
    <source>
        <dbReference type="EnsemblMetazoa" id="AMAM003931-PA"/>
    </source>
</evidence>
<dbReference type="GO" id="GO:0000139">
    <property type="term" value="C:Golgi membrane"/>
    <property type="evidence" value="ECO:0007669"/>
    <property type="project" value="UniProtKB-SubCell"/>
</dbReference>
<dbReference type="VEuPathDB" id="VectorBase:AMAM003931"/>